<keyword evidence="4 5" id="KW-0472">Membrane</keyword>
<evidence type="ECO:0000256" key="2">
    <source>
        <dbReference type="ARBA" id="ARBA00022692"/>
    </source>
</evidence>
<evidence type="ECO:0000313" key="9">
    <source>
        <dbReference type="Proteomes" id="UP000436822"/>
    </source>
</evidence>
<dbReference type="PROSITE" id="PS50893">
    <property type="entry name" value="ABC_TRANSPORTER_2"/>
    <property type="match status" value="1"/>
</dbReference>
<dbReference type="Proteomes" id="UP000436822">
    <property type="component" value="Unassembled WGS sequence"/>
</dbReference>
<evidence type="ECO:0000259" key="7">
    <source>
        <dbReference type="PROSITE" id="PS50929"/>
    </source>
</evidence>
<proteinExistence type="predicted"/>
<name>A0A6N6JL21_9RHOB</name>
<dbReference type="RefSeq" id="WP_159810092.1">
    <property type="nucleotide sequence ID" value="NZ_BLJE01000006.1"/>
</dbReference>
<dbReference type="InterPro" id="IPR039421">
    <property type="entry name" value="Type_1_exporter"/>
</dbReference>
<keyword evidence="2 5" id="KW-0812">Transmembrane</keyword>
<feature type="transmembrane region" description="Helical" evidence="5">
    <location>
        <begin position="369"/>
        <end position="391"/>
    </location>
</feature>
<feature type="transmembrane region" description="Helical" evidence="5">
    <location>
        <begin position="180"/>
        <end position="198"/>
    </location>
</feature>
<evidence type="ECO:0000256" key="4">
    <source>
        <dbReference type="ARBA" id="ARBA00023136"/>
    </source>
</evidence>
<feature type="domain" description="ABC transporter" evidence="6">
    <location>
        <begin position="460"/>
        <end position="695"/>
    </location>
</feature>
<dbReference type="Pfam" id="PF00664">
    <property type="entry name" value="ABC_membrane"/>
    <property type="match status" value="1"/>
</dbReference>
<feature type="transmembrane region" description="Helical" evidence="5">
    <location>
        <begin position="254"/>
        <end position="279"/>
    </location>
</feature>
<accession>A0A6N6JL21</accession>
<dbReference type="PROSITE" id="PS50929">
    <property type="entry name" value="ABC_TM1F"/>
    <property type="match status" value="1"/>
</dbReference>
<comment type="caution">
    <text evidence="8">The sequence shown here is derived from an EMBL/GenBank/DDBJ whole genome shotgun (WGS) entry which is preliminary data.</text>
</comment>
<evidence type="ECO:0000256" key="3">
    <source>
        <dbReference type="ARBA" id="ARBA00022989"/>
    </source>
</evidence>
<dbReference type="GO" id="GO:0005886">
    <property type="term" value="C:plasma membrane"/>
    <property type="evidence" value="ECO:0007669"/>
    <property type="project" value="UniProtKB-SubCell"/>
</dbReference>
<dbReference type="EMBL" id="BLJE01000006">
    <property type="protein sequence ID" value="GFE66755.1"/>
    <property type="molecule type" value="Genomic_DNA"/>
</dbReference>
<organism evidence="8 9">
    <name type="scientific">Litoreibacter roseus</name>
    <dbReference type="NCBI Taxonomy" id="2601869"/>
    <lineage>
        <taxon>Bacteria</taxon>
        <taxon>Pseudomonadati</taxon>
        <taxon>Pseudomonadota</taxon>
        <taxon>Alphaproteobacteria</taxon>
        <taxon>Rhodobacterales</taxon>
        <taxon>Roseobacteraceae</taxon>
        <taxon>Litoreibacter</taxon>
    </lineage>
</organism>
<gene>
    <name evidence="8" type="ORF">KIN_38290</name>
</gene>
<dbReference type="InterPro" id="IPR036640">
    <property type="entry name" value="ABC1_TM_sf"/>
</dbReference>
<evidence type="ECO:0000313" key="8">
    <source>
        <dbReference type="EMBL" id="GFE66755.1"/>
    </source>
</evidence>
<dbReference type="GO" id="GO:0016887">
    <property type="term" value="F:ATP hydrolysis activity"/>
    <property type="evidence" value="ECO:0007669"/>
    <property type="project" value="InterPro"/>
</dbReference>
<dbReference type="PANTHER" id="PTHR24221:SF248">
    <property type="entry name" value="ABC TRANSPORTER TRANSMEMBRANE REGION"/>
    <property type="match status" value="1"/>
</dbReference>
<comment type="subcellular location">
    <subcellularLocation>
        <location evidence="1">Cell membrane</location>
        <topology evidence="1">Multi-pass membrane protein</topology>
    </subcellularLocation>
</comment>
<dbReference type="InterPro" id="IPR003439">
    <property type="entry name" value="ABC_transporter-like_ATP-bd"/>
</dbReference>
<evidence type="ECO:0000256" key="5">
    <source>
        <dbReference type="SAM" id="Phobius"/>
    </source>
</evidence>
<dbReference type="SUPFAM" id="SSF52540">
    <property type="entry name" value="P-loop containing nucleoside triphosphate hydrolases"/>
    <property type="match status" value="1"/>
</dbReference>
<keyword evidence="9" id="KW-1185">Reference proteome</keyword>
<dbReference type="GO" id="GO:0034040">
    <property type="term" value="F:ATPase-coupled lipid transmembrane transporter activity"/>
    <property type="evidence" value="ECO:0007669"/>
    <property type="project" value="TreeGrafter"/>
</dbReference>
<evidence type="ECO:0000256" key="1">
    <source>
        <dbReference type="ARBA" id="ARBA00004651"/>
    </source>
</evidence>
<dbReference type="GO" id="GO:0140359">
    <property type="term" value="F:ABC-type transporter activity"/>
    <property type="evidence" value="ECO:0007669"/>
    <property type="project" value="InterPro"/>
</dbReference>
<feature type="transmembrane region" description="Helical" evidence="5">
    <location>
        <begin position="146"/>
        <end position="168"/>
    </location>
</feature>
<dbReference type="PANTHER" id="PTHR24221">
    <property type="entry name" value="ATP-BINDING CASSETTE SUB-FAMILY B"/>
    <property type="match status" value="1"/>
</dbReference>
<dbReference type="OrthoDB" id="5288404at2"/>
<sequence length="697" mass="75682">MTGIAIQQANALLQTVLLAGGWRSDDVTVFEAFPHMSQELHPAELRQTLNNMRIPFSEVRCRETDITQAECPALVIPDKGSVYVALDQTASGLLIESAKPSGRRTHSATRRIVQVLRIEPHQRQSVDRRATNVSETLGALRPMLPWLILASFLTNALGLLTPLLIMAIYDRVIPAGSVDLLVSMAIGVGVILATDFSLRSARSTAIAYVGREVEQSLSVALFRKFMALPLQQLQKSSVNQQLSRFRQFEALRDVFTGQVMSGLLDLPFALIFLAVLMYISIPVGVLTLCVIAFFVVLSCVALPIQKRLDAKASAEAEASKAVLQDAINHQSAIVNLGLAEIWRLRSVPLTEVSERASGRAHQFRTSMQSLAQTATALATVSAIVLSAQAVLAGDLSFGGLIAVIALVSKVIAPLHALHANIPQILMFLKSQKQADRVLALTEEFEQGHAALHQMTLEGAIQFSGVTYRPDPLTSPLLNQVSFGSKPGELVVVMGTGTSRTALLDLIGGLYVPQAGTIEIDGIDMRQLARDELRRSVTSARQNSAFFYGTVAQNFRLGTPILSEAEMTAALAHVGLKGDFEELPEGLQTRLRDDAASALPEHWLKALSLARSIARSAPIHLFADPTAGLNDQGRKGFKVWVEQVKGARTLYIATSDRSFLHLADRFLFLDEGRLVVNDTGAQGLKKVMAVLNNLEDLS</sequence>
<dbReference type="Gene3D" id="1.20.1560.10">
    <property type="entry name" value="ABC transporter type 1, transmembrane domain"/>
    <property type="match status" value="1"/>
</dbReference>
<feature type="domain" description="ABC transmembrane type-1" evidence="7">
    <location>
        <begin position="146"/>
        <end position="426"/>
    </location>
</feature>
<feature type="transmembrane region" description="Helical" evidence="5">
    <location>
        <begin position="397"/>
        <end position="417"/>
    </location>
</feature>
<keyword evidence="3 5" id="KW-1133">Transmembrane helix</keyword>
<feature type="transmembrane region" description="Helical" evidence="5">
    <location>
        <begin position="285"/>
        <end position="304"/>
    </location>
</feature>
<reference evidence="8 9" key="1">
    <citation type="submission" date="2019-12" db="EMBL/GenBank/DDBJ databases">
        <title>Litoreibacter badius sp. nov., a novel bacteriochlorophyll a-containing bacterium in the genus Litoreibacter.</title>
        <authorList>
            <person name="Kanamuro M."/>
            <person name="Takabe Y."/>
            <person name="Mori K."/>
            <person name="Takaichi S."/>
            <person name="Hanada S."/>
        </authorList>
    </citation>
    <scope>NUCLEOTIDE SEQUENCE [LARGE SCALE GENOMIC DNA]</scope>
    <source>
        <strain evidence="8 9">K6</strain>
    </source>
</reference>
<dbReference type="AlphaFoldDB" id="A0A6N6JL21"/>
<dbReference type="InterPro" id="IPR027417">
    <property type="entry name" value="P-loop_NTPase"/>
</dbReference>
<evidence type="ECO:0000259" key="6">
    <source>
        <dbReference type="PROSITE" id="PS50893"/>
    </source>
</evidence>
<dbReference type="InterPro" id="IPR011527">
    <property type="entry name" value="ABC1_TM_dom"/>
</dbReference>
<dbReference type="Pfam" id="PF00005">
    <property type="entry name" value="ABC_tran"/>
    <property type="match status" value="1"/>
</dbReference>
<dbReference type="Gene3D" id="3.40.50.300">
    <property type="entry name" value="P-loop containing nucleotide triphosphate hydrolases"/>
    <property type="match status" value="1"/>
</dbReference>
<dbReference type="GO" id="GO:0005524">
    <property type="term" value="F:ATP binding"/>
    <property type="evidence" value="ECO:0007669"/>
    <property type="project" value="InterPro"/>
</dbReference>
<protein>
    <submittedName>
        <fullName evidence="8">Uncharacterized protein</fullName>
    </submittedName>
</protein>
<dbReference type="SUPFAM" id="SSF90123">
    <property type="entry name" value="ABC transporter transmembrane region"/>
    <property type="match status" value="1"/>
</dbReference>